<gene>
    <name evidence="1" type="ORF">HNP36_003582</name>
</gene>
<name>A0A841N5U4_9FLAO</name>
<reference evidence="1 2" key="1">
    <citation type="submission" date="2020-08" db="EMBL/GenBank/DDBJ databases">
        <title>Functional genomics of gut bacteria from endangered species of beetles.</title>
        <authorList>
            <person name="Carlos-Shanley C."/>
        </authorList>
    </citation>
    <scope>NUCLEOTIDE SEQUENCE [LARGE SCALE GENOMIC DNA]</scope>
    <source>
        <strain evidence="1 2">S00136</strain>
    </source>
</reference>
<evidence type="ECO:0000313" key="2">
    <source>
        <dbReference type="Proteomes" id="UP000589738"/>
    </source>
</evidence>
<dbReference type="RefSeq" id="WP_184166200.1">
    <property type="nucleotide sequence ID" value="NZ_JACHLC010000006.1"/>
</dbReference>
<comment type="caution">
    <text evidence="1">The sequence shown here is derived from an EMBL/GenBank/DDBJ whole genome shotgun (WGS) entry which is preliminary data.</text>
</comment>
<accession>A0A841N5U4</accession>
<keyword evidence="2" id="KW-1185">Reference proteome</keyword>
<sequence>MDKFHGKVKSVKEYISGIILRESLYLPEGEISEIKLYKKGILSSIEKRYEKDGMQVREVHRLGENTPEMILLHYSDSSGNRNRTEYYDLEHNLLEKKEIGKTSIEYNSTGKRIRFSKDEVILFQKQFNGNNQAVEEISFSDHGDTIYTVKYFYHENTITRKSFDAEKRLVKLRYMILDEKSRILQSFKFSRYEAGNDSIDHPETYNTERATRITVKDLKKIDHNDLPESSVFPLDNTFAHIDDIKKFLSEFRYDMDGKELSGYPPVDFFDEFTDVQYDHAGREISNEQYMYWPYFNEKELTRVKSSASQYNDEGLLIAHSYYETEKNHDFGGSYRYAYEFDSENRIIKKITTGDSKSVTNISYENGNRIEIQENEHGQKFTHIFDSNGNLIYYEDASEKGNRKWFRSYEITYYG</sequence>
<proteinExistence type="predicted"/>
<dbReference type="EMBL" id="JACHLC010000006">
    <property type="protein sequence ID" value="MBB6372466.1"/>
    <property type="molecule type" value="Genomic_DNA"/>
</dbReference>
<evidence type="ECO:0008006" key="3">
    <source>
        <dbReference type="Google" id="ProtNLM"/>
    </source>
</evidence>
<evidence type="ECO:0000313" key="1">
    <source>
        <dbReference type="EMBL" id="MBB6372466.1"/>
    </source>
</evidence>
<protein>
    <recommendedName>
        <fullName evidence="3">YD repeat-containing protein</fullName>
    </recommendedName>
</protein>
<organism evidence="1 2">
    <name type="scientific">Chryseobacterium shigense</name>
    <dbReference type="NCBI Taxonomy" id="297244"/>
    <lineage>
        <taxon>Bacteria</taxon>
        <taxon>Pseudomonadati</taxon>
        <taxon>Bacteroidota</taxon>
        <taxon>Flavobacteriia</taxon>
        <taxon>Flavobacteriales</taxon>
        <taxon>Weeksellaceae</taxon>
        <taxon>Chryseobacterium group</taxon>
        <taxon>Chryseobacterium</taxon>
    </lineage>
</organism>
<dbReference type="Proteomes" id="UP000589738">
    <property type="component" value="Unassembled WGS sequence"/>
</dbReference>
<dbReference type="AlphaFoldDB" id="A0A841N5U4"/>